<evidence type="ECO:0000313" key="2">
    <source>
        <dbReference type="EMBL" id="QLY79119.1"/>
    </source>
</evidence>
<dbReference type="RefSeq" id="WP_181601342.1">
    <property type="nucleotide sequence ID" value="NZ_CP059378.1"/>
</dbReference>
<dbReference type="PANTHER" id="PTHR43245">
    <property type="entry name" value="BIFUNCTIONAL POLYMYXIN RESISTANCE PROTEIN ARNA"/>
    <property type="match status" value="1"/>
</dbReference>
<dbReference type="AlphaFoldDB" id="A0A7D6ZGJ2"/>
<dbReference type="Pfam" id="PF01370">
    <property type="entry name" value="Epimerase"/>
    <property type="match status" value="1"/>
</dbReference>
<gene>
    <name evidence="2" type="ORF">HZF06_18840</name>
</gene>
<name>A0A7D6ZGJ2_9CLOT</name>
<dbReference type="Gene3D" id="3.40.50.720">
    <property type="entry name" value="NAD(P)-binding Rossmann-like Domain"/>
    <property type="match status" value="1"/>
</dbReference>
<dbReference type="InterPro" id="IPR036291">
    <property type="entry name" value="NAD(P)-bd_dom_sf"/>
</dbReference>
<proteinExistence type="predicted"/>
<protein>
    <submittedName>
        <fullName evidence="2">SDR family oxidoreductase</fullName>
    </submittedName>
</protein>
<dbReference type="SUPFAM" id="SSF51735">
    <property type="entry name" value="NAD(P)-binding Rossmann-fold domains"/>
    <property type="match status" value="1"/>
</dbReference>
<accession>A0A7D6ZGJ2</accession>
<dbReference type="InterPro" id="IPR050177">
    <property type="entry name" value="Lipid_A_modif_metabolic_enz"/>
</dbReference>
<dbReference type="KEGG" id="cint:HZF06_18840"/>
<evidence type="ECO:0000313" key="3">
    <source>
        <dbReference type="Proteomes" id="UP000512286"/>
    </source>
</evidence>
<evidence type="ECO:0000259" key="1">
    <source>
        <dbReference type="Pfam" id="PF01370"/>
    </source>
</evidence>
<feature type="domain" description="NAD-dependent epimerase/dehydratase" evidence="1">
    <location>
        <begin position="3"/>
        <end position="226"/>
    </location>
</feature>
<organism evidence="2 3">
    <name type="scientific">Clostridium intestinale</name>
    <dbReference type="NCBI Taxonomy" id="36845"/>
    <lineage>
        <taxon>Bacteria</taxon>
        <taxon>Bacillati</taxon>
        <taxon>Bacillota</taxon>
        <taxon>Clostridia</taxon>
        <taxon>Eubacteriales</taxon>
        <taxon>Clostridiaceae</taxon>
        <taxon>Clostridium</taxon>
    </lineage>
</organism>
<dbReference type="Proteomes" id="UP000512286">
    <property type="component" value="Chromosome"/>
</dbReference>
<dbReference type="InterPro" id="IPR001509">
    <property type="entry name" value="Epimerase_deHydtase"/>
</dbReference>
<reference evidence="2 3" key="1">
    <citation type="submission" date="2020-07" db="EMBL/GenBank/DDBJ databases">
        <title>Electron transfer.</title>
        <authorList>
            <person name="Huang L."/>
            <person name="Liu X."/>
            <person name="Zhou S."/>
        </authorList>
    </citation>
    <scope>NUCLEOTIDE SEQUENCE [LARGE SCALE GENOMIC DNA]</scope>
    <source>
        <strain evidence="2 3">Lx1</strain>
    </source>
</reference>
<dbReference type="PANTHER" id="PTHR43245:SF13">
    <property type="entry name" value="UDP-D-APIOSE_UDP-D-XYLOSE SYNTHASE 2"/>
    <property type="match status" value="1"/>
</dbReference>
<sequence>MKIIVTGSNGFIGRKIGEYLVNLQHEVYGVDINYSKCKFETFGFSLLSNEVSEFFEKIKPDLFIHCAGSANVGLSVENPLLDFERNVVLLYKTLLNLDKLEKKPRFLFLSSAAVYGNPKTLPIKEDDELNPISPYGLHKKLCEEICLYFRNIKKFDIKIARIFSAYGEGLKKQLLWDLVNKSKASDSIELFGTGEESRDFIHIDDLVKALCMISLEDSSECIFNVANGKEICIKEIASLFNEAFKNKTFSFNNVTKTGDPLNWVADISKLKVLGYEENVSIDNGVNRYIKWVNNGE</sequence>
<dbReference type="EMBL" id="CP059378">
    <property type="protein sequence ID" value="QLY79119.1"/>
    <property type="molecule type" value="Genomic_DNA"/>
</dbReference>
<dbReference type="CDD" id="cd08946">
    <property type="entry name" value="SDR_e"/>
    <property type="match status" value="1"/>
</dbReference>